<proteinExistence type="predicted"/>
<dbReference type="AlphaFoldDB" id="A0A9P8UV10"/>
<gene>
    <name evidence="1" type="ORF">F5X68DRAFT_145739</name>
</gene>
<keyword evidence="2" id="KW-1185">Reference proteome</keyword>
<organism evidence="1 2">
    <name type="scientific">Plectosphaerella plurivora</name>
    <dbReference type="NCBI Taxonomy" id="936078"/>
    <lineage>
        <taxon>Eukaryota</taxon>
        <taxon>Fungi</taxon>
        <taxon>Dikarya</taxon>
        <taxon>Ascomycota</taxon>
        <taxon>Pezizomycotina</taxon>
        <taxon>Sordariomycetes</taxon>
        <taxon>Hypocreomycetidae</taxon>
        <taxon>Glomerellales</taxon>
        <taxon>Plectosphaerellaceae</taxon>
        <taxon>Plectosphaerella</taxon>
    </lineage>
</organism>
<comment type="caution">
    <text evidence="1">The sequence shown here is derived from an EMBL/GenBank/DDBJ whole genome shotgun (WGS) entry which is preliminary data.</text>
</comment>
<dbReference type="EMBL" id="JAGSXJ010000058">
    <property type="protein sequence ID" value="KAH6658840.1"/>
    <property type="molecule type" value="Genomic_DNA"/>
</dbReference>
<feature type="non-terminal residue" evidence="1">
    <location>
        <position position="1"/>
    </location>
</feature>
<name>A0A9P8UV10_9PEZI</name>
<evidence type="ECO:0000313" key="2">
    <source>
        <dbReference type="Proteomes" id="UP000770015"/>
    </source>
</evidence>
<accession>A0A9P8UV10</accession>
<evidence type="ECO:0000313" key="1">
    <source>
        <dbReference type="EMBL" id="KAH6658840.1"/>
    </source>
</evidence>
<sequence length="163" mass="17458">RMGETGDPWGSPQCRGSSPEVYPPCVMVTNLELINSMTQSTTLGGHPCSVRICRRRYLRTASKAPWTSKVIIVAQDFSSRATSTSCAREAAMSTADLCGSAPATWGWTIFSVTARKASFLAISLSMPLLRVGIREIGLQPASVDLFLFGLGIKTMAACRHASG</sequence>
<dbReference type="Proteomes" id="UP000770015">
    <property type="component" value="Unassembled WGS sequence"/>
</dbReference>
<reference evidence="1" key="1">
    <citation type="journal article" date="2021" name="Nat. Commun.">
        <title>Genetic determinants of endophytism in the Arabidopsis root mycobiome.</title>
        <authorList>
            <person name="Mesny F."/>
            <person name="Miyauchi S."/>
            <person name="Thiergart T."/>
            <person name="Pickel B."/>
            <person name="Atanasova L."/>
            <person name="Karlsson M."/>
            <person name="Huettel B."/>
            <person name="Barry K.W."/>
            <person name="Haridas S."/>
            <person name="Chen C."/>
            <person name="Bauer D."/>
            <person name="Andreopoulos W."/>
            <person name="Pangilinan J."/>
            <person name="LaButti K."/>
            <person name="Riley R."/>
            <person name="Lipzen A."/>
            <person name="Clum A."/>
            <person name="Drula E."/>
            <person name="Henrissat B."/>
            <person name="Kohler A."/>
            <person name="Grigoriev I.V."/>
            <person name="Martin F.M."/>
            <person name="Hacquard S."/>
        </authorList>
    </citation>
    <scope>NUCLEOTIDE SEQUENCE</scope>
    <source>
        <strain evidence="1">MPI-SDFR-AT-0117</strain>
    </source>
</reference>
<protein>
    <submittedName>
        <fullName evidence="1">Uncharacterized protein</fullName>
    </submittedName>
</protein>